<evidence type="ECO:0000256" key="5">
    <source>
        <dbReference type="ARBA" id="ARBA00023002"/>
    </source>
</evidence>
<dbReference type="Pfam" id="PF01266">
    <property type="entry name" value="DAO"/>
    <property type="match status" value="1"/>
</dbReference>
<dbReference type="GO" id="GO:0046168">
    <property type="term" value="P:glycerol-3-phosphate catabolic process"/>
    <property type="evidence" value="ECO:0007669"/>
    <property type="project" value="TreeGrafter"/>
</dbReference>
<evidence type="ECO:0000259" key="6">
    <source>
        <dbReference type="Pfam" id="PF01266"/>
    </source>
</evidence>
<comment type="similarity">
    <text evidence="2">Belongs to the FAD-dependent glycerol-3-phosphate dehydrogenase family.</text>
</comment>
<dbReference type="KEGG" id="ptes:JQU52_06965"/>
<dbReference type="Gene3D" id="3.50.50.60">
    <property type="entry name" value="FAD/NAD(P)-binding domain"/>
    <property type="match status" value="2"/>
</dbReference>
<keyword evidence="8" id="KW-1185">Reference proteome</keyword>
<dbReference type="RefSeq" id="WP_230340387.1">
    <property type="nucleotide sequence ID" value="NZ_CP069798.1"/>
</dbReference>
<comment type="cofactor">
    <cofactor evidence="1">
        <name>FAD</name>
        <dbReference type="ChEBI" id="CHEBI:57692"/>
    </cofactor>
</comment>
<protein>
    <submittedName>
        <fullName evidence="7">FAD-dependent oxidoreductase</fullName>
    </submittedName>
</protein>
<dbReference type="Proteomes" id="UP000653156">
    <property type="component" value="Chromosome"/>
</dbReference>
<dbReference type="PANTHER" id="PTHR11985">
    <property type="entry name" value="GLYCEROL-3-PHOSPHATE DEHYDROGENASE"/>
    <property type="match status" value="1"/>
</dbReference>
<dbReference type="SUPFAM" id="SSF54373">
    <property type="entry name" value="FAD-linked reductases, C-terminal domain"/>
    <property type="match status" value="1"/>
</dbReference>
<keyword evidence="5" id="KW-0560">Oxidoreductase</keyword>
<dbReference type="InterPro" id="IPR006076">
    <property type="entry name" value="FAD-dep_OxRdtase"/>
</dbReference>
<dbReference type="EMBL" id="CP069798">
    <property type="protein sequence ID" value="QRQ83091.1"/>
    <property type="molecule type" value="Genomic_DNA"/>
</dbReference>
<evidence type="ECO:0000256" key="4">
    <source>
        <dbReference type="ARBA" id="ARBA00022827"/>
    </source>
</evidence>
<keyword evidence="3" id="KW-0285">Flavoprotein</keyword>
<gene>
    <name evidence="7" type="ORF">JQU52_06965</name>
</gene>
<dbReference type="SUPFAM" id="SSF51905">
    <property type="entry name" value="FAD/NAD(P)-binding domain"/>
    <property type="match status" value="1"/>
</dbReference>
<dbReference type="PRINTS" id="PR01001">
    <property type="entry name" value="FADG3PDH"/>
</dbReference>
<dbReference type="InterPro" id="IPR000447">
    <property type="entry name" value="G3P_DH_FAD-dep"/>
</dbReference>
<dbReference type="Gene3D" id="3.30.9.10">
    <property type="entry name" value="D-Amino Acid Oxidase, subunit A, domain 2"/>
    <property type="match status" value="2"/>
</dbReference>
<sequence>MRKIAIVGAGIVGTCTAWALSQRGHQVTLFEQDSPISHTSRASSKLLHGGLRYLETGQFSLVHKALQARRFWLQQAPHLCHPLPLLFPIYRHSGRPRWQVGIGLKLYDLLARGSGFAPARWLSSADTLRHYPDLNPNGLQGAYRFFDAQMDDHALGLWVLAQTQALGTELVTQHHIDSLAELAGFDHIVNAAGPWVMDLRRQQPGAAEHQIDWVRGSHLFINRPCPAALMLPVPGEQRIFFVLPYQGRTLIGTTEVRQAHPAAENASSAEIDYLLAAHNHYHRTELHAADIVATFSGVRPLLKTAANPSQAKREWAFERIDNVLHIYGGKWTTAQIQGQAAADVLLKT</sequence>
<dbReference type="PANTHER" id="PTHR11985:SF15">
    <property type="entry name" value="GLYCEROL-3-PHOSPHATE DEHYDROGENASE, MITOCHONDRIAL"/>
    <property type="match status" value="1"/>
</dbReference>
<evidence type="ECO:0000313" key="8">
    <source>
        <dbReference type="Proteomes" id="UP000653156"/>
    </source>
</evidence>
<dbReference type="InterPro" id="IPR036188">
    <property type="entry name" value="FAD/NAD-bd_sf"/>
</dbReference>
<accession>A0A892ZIQ5</accession>
<evidence type="ECO:0000256" key="1">
    <source>
        <dbReference type="ARBA" id="ARBA00001974"/>
    </source>
</evidence>
<proteinExistence type="inferred from homology"/>
<evidence type="ECO:0000256" key="3">
    <source>
        <dbReference type="ARBA" id="ARBA00022630"/>
    </source>
</evidence>
<organism evidence="7 8">
    <name type="scientific">Paralysiella testudinis</name>
    <dbReference type="NCBI Taxonomy" id="2809020"/>
    <lineage>
        <taxon>Bacteria</taxon>
        <taxon>Pseudomonadati</taxon>
        <taxon>Pseudomonadota</taxon>
        <taxon>Betaproteobacteria</taxon>
        <taxon>Neisseriales</taxon>
        <taxon>Neisseriaceae</taxon>
        <taxon>Paralysiella</taxon>
    </lineage>
</organism>
<feature type="domain" description="FAD dependent oxidoreductase" evidence="6">
    <location>
        <begin position="3"/>
        <end position="343"/>
    </location>
</feature>
<evidence type="ECO:0000313" key="7">
    <source>
        <dbReference type="EMBL" id="QRQ83091.1"/>
    </source>
</evidence>
<dbReference type="AlphaFoldDB" id="A0A892ZIQ5"/>
<reference evidence="7" key="1">
    <citation type="submission" date="2021-02" db="EMBL/GenBank/DDBJ databases">
        <title>Neisseriaceae sp. 26B isolated from the cloaca of a Common Toad-headed Turtle (Mesoclemmys nasuta).</title>
        <authorList>
            <person name="Spergser J."/>
            <person name="Busse H.-J."/>
        </authorList>
    </citation>
    <scope>NUCLEOTIDE SEQUENCE</scope>
    <source>
        <strain evidence="7">26B</strain>
    </source>
</reference>
<keyword evidence="4" id="KW-0274">FAD</keyword>
<dbReference type="GO" id="GO:0004368">
    <property type="term" value="F:glycerol-3-phosphate dehydrogenase (quinone) activity"/>
    <property type="evidence" value="ECO:0007669"/>
    <property type="project" value="InterPro"/>
</dbReference>
<name>A0A892ZIQ5_9NEIS</name>
<evidence type="ECO:0000256" key="2">
    <source>
        <dbReference type="ARBA" id="ARBA00007330"/>
    </source>
</evidence>